<dbReference type="GO" id="GO:0005634">
    <property type="term" value="C:nucleus"/>
    <property type="evidence" value="ECO:0007669"/>
    <property type="project" value="UniProtKB-SubCell"/>
</dbReference>
<evidence type="ECO:0000256" key="13">
    <source>
        <dbReference type="SAM" id="MobiDB-lite"/>
    </source>
</evidence>
<evidence type="ECO:0000313" key="15">
    <source>
        <dbReference type="EMBL" id="EJT75409.1"/>
    </source>
</evidence>
<keyword evidence="9" id="KW-0949">S-adenosyl-L-methionine</keyword>
<evidence type="ECO:0000313" key="16">
    <source>
        <dbReference type="EnsemblFungi" id="EJT75409"/>
    </source>
</evidence>
<feature type="region of interest" description="Disordered" evidence="13">
    <location>
        <begin position="192"/>
        <end position="234"/>
    </location>
</feature>
<dbReference type="OrthoDB" id="19014at2759"/>
<dbReference type="Proteomes" id="UP000006039">
    <property type="component" value="Unassembled WGS sequence"/>
</dbReference>
<dbReference type="GO" id="GO:0019702">
    <property type="term" value="F:protein arginine N5-methyltransferase activity"/>
    <property type="evidence" value="ECO:0007669"/>
    <property type="project" value="TreeGrafter"/>
</dbReference>
<evidence type="ECO:0000256" key="7">
    <source>
        <dbReference type="ARBA" id="ARBA00022603"/>
    </source>
</evidence>
<dbReference type="InterPro" id="IPR036770">
    <property type="entry name" value="Ankyrin_rpt-contain_sf"/>
</dbReference>
<dbReference type="VEuPathDB" id="FungiDB:GGTG_05344"/>
<dbReference type="InterPro" id="IPR029063">
    <property type="entry name" value="SAM-dependent_MTases_sf"/>
</dbReference>
<dbReference type="InterPro" id="IPR017408">
    <property type="entry name" value="Arginine_N-MeTrfase_2"/>
</dbReference>
<keyword evidence="10" id="KW-0539">Nucleus</keyword>
<evidence type="ECO:0000256" key="5">
    <source>
        <dbReference type="ARBA" id="ARBA00018778"/>
    </source>
</evidence>
<comment type="function">
    <text evidence="1">S-adenosyl-L-methionine-dependent protein-arginine N-methyltransferase that methylates the delta-nitrogen atom of arginine residues to form N5-methylarginine (type IV) in target proteins. Monomethylates ribosomal protein L12.</text>
</comment>
<reference evidence="15" key="3">
    <citation type="submission" date="2010-09" db="EMBL/GenBank/DDBJ databases">
        <title>Annotation of Gaeumannomyces graminis var. tritici R3-111a-1.</title>
        <authorList>
            <consortium name="The Broad Institute Genome Sequencing Platform"/>
            <person name="Ma L.-J."/>
            <person name="Dead R."/>
            <person name="Young S.K."/>
            <person name="Zeng Q."/>
            <person name="Gargeya S."/>
            <person name="Fitzgerald M."/>
            <person name="Haas B."/>
            <person name="Abouelleil A."/>
            <person name="Alvarado L."/>
            <person name="Arachchi H.M."/>
            <person name="Berlin A."/>
            <person name="Brown A."/>
            <person name="Chapman S.B."/>
            <person name="Chen Z."/>
            <person name="Dunbar C."/>
            <person name="Freedman E."/>
            <person name="Gearin G."/>
            <person name="Gellesch M."/>
            <person name="Goldberg J."/>
            <person name="Griggs A."/>
            <person name="Gujja S."/>
            <person name="Heiman D."/>
            <person name="Howarth C."/>
            <person name="Larson L."/>
            <person name="Lui A."/>
            <person name="MacDonald P.J.P."/>
            <person name="Mehta T."/>
            <person name="Montmayeur A."/>
            <person name="Murphy C."/>
            <person name="Neiman D."/>
            <person name="Pearson M."/>
            <person name="Priest M."/>
            <person name="Roberts A."/>
            <person name="Saif S."/>
            <person name="Shea T."/>
            <person name="Shenoy N."/>
            <person name="Sisk P."/>
            <person name="Stolte C."/>
            <person name="Sykes S."/>
            <person name="Yandava C."/>
            <person name="Wortman J."/>
            <person name="Nusbaum C."/>
            <person name="Birren B."/>
        </authorList>
    </citation>
    <scope>NUCLEOTIDE SEQUENCE</scope>
    <source>
        <strain evidence="15">R3-111a-1</strain>
    </source>
</reference>
<dbReference type="GO" id="GO:0005737">
    <property type="term" value="C:cytoplasm"/>
    <property type="evidence" value="ECO:0007669"/>
    <property type="project" value="UniProtKB-SubCell"/>
</dbReference>
<dbReference type="InterPro" id="IPR051038">
    <property type="entry name" value="RMT2/GAMT_Mtase"/>
</dbReference>
<keyword evidence="17" id="KW-1185">Reference proteome</keyword>
<evidence type="ECO:0000256" key="10">
    <source>
        <dbReference type="ARBA" id="ARBA00023242"/>
    </source>
</evidence>
<proteinExistence type="predicted"/>
<dbReference type="PIRSF" id="PIRSF038148">
    <property type="entry name" value="Arginine_N-mtfrase-2"/>
    <property type="match status" value="1"/>
</dbReference>
<feature type="region of interest" description="Disordered" evidence="13">
    <location>
        <begin position="1"/>
        <end position="26"/>
    </location>
</feature>
<protein>
    <recommendedName>
        <fullName evidence="5">Protein arginine N-methyltransferase 2</fullName>
    </recommendedName>
    <alternativeName>
        <fullName evidence="11">Protein-arginine N5-methyltransferase</fullName>
    </alternativeName>
    <alternativeName>
        <fullName evidence="12">Type IV protein arginine N-methyltransferase</fullName>
    </alternativeName>
</protein>
<dbReference type="SUPFAM" id="SSF53335">
    <property type="entry name" value="S-adenosyl-L-methionine-dependent methyltransferases"/>
    <property type="match status" value="1"/>
</dbReference>
<evidence type="ECO:0000313" key="17">
    <source>
        <dbReference type="Proteomes" id="UP000006039"/>
    </source>
</evidence>
<reference evidence="16" key="5">
    <citation type="submission" date="2018-04" db="UniProtKB">
        <authorList>
            <consortium name="EnsemblFungi"/>
        </authorList>
    </citation>
    <scope>IDENTIFICATION</scope>
    <source>
        <strain evidence="16">R3-111a-1</strain>
    </source>
</reference>
<dbReference type="Gene3D" id="3.40.50.150">
    <property type="entry name" value="Vaccinia Virus protein VP39"/>
    <property type="match status" value="1"/>
</dbReference>
<dbReference type="EnsemblFungi" id="EJT75409">
    <property type="protein sequence ID" value="EJT75409"/>
    <property type="gene ID" value="GGTG_05344"/>
</dbReference>
<evidence type="ECO:0000256" key="11">
    <source>
        <dbReference type="ARBA" id="ARBA00031001"/>
    </source>
</evidence>
<evidence type="ECO:0000259" key="14">
    <source>
        <dbReference type="PROSITE" id="PS51559"/>
    </source>
</evidence>
<evidence type="ECO:0000256" key="4">
    <source>
        <dbReference type="ARBA" id="ARBA00011245"/>
    </source>
</evidence>
<accession>J3NVN1</accession>
<sequence>MATSDAPAQGAAPSSPAPARISSDCPDETAQILRAAAAHDVAALKKLLDSPGKASAQDPATRETPLHAAIRSAATASSSDDDAKSTAKTRTTEAAKATLTELFWSGAIWNDVDDADETPGCLALRLGLPELYTMCRDAGVRAEMLFGVLDGYEALSSGDEDEAIAEDAAVAGDADPLEDGDEAPQLVDVDAKGEEAADPTAVPSSEEEAKSAPAATSDADTNASAVQKQGEHKVESETYLRSKLTYLDGKLVDDDGNGVMMAWETEIMRRSVHALLSPASDSSADPLPSGKRILNIGFGMGIIDSMFAATNPSRHHVIEAHPEVLAHATTSPDSAFGASWEARGPEPGAYKIFGGRWQDVCHGLLEAGEVYDAIYFDTFGEDYSQLRLFFTDLVPGLLDQRGRFGFFNGLGADRQVCYDVYTRVVDMHLSEAGMDVDWTPVDVDMDRMREAGAGEWEGVKRRYWTLDKYQLPVCTFLG</sequence>
<keyword evidence="8 15" id="KW-0808">Transferase</keyword>
<name>J3NVN1_GAET3</name>
<dbReference type="PANTHER" id="PTHR32379:SF1">
    <property type="entry name" value="GUANIDINOACETATE N-METHYLTRANSFERASE"/>
    <property type="match status" value="1"/>
</dbReference>
<dbReference type="InterPro" id="IPR026480">
    <property type="entry name" value="RMT2_dom"/>
</dbReference>
<evidence type="ECO:0000256" key="9">
    <source>
        <dbReference type="ARBA" id="ARBA00022691"/>
    </source>
</evidence>
<dbReference type="FunCoup" id="J3NVN1">
    <property type="interactions" value="378"/>
</dbReference>
<evidence type="ECO:0000256" key="8">
    <source>
        <dbReference type="ARBA" id="ARBA00022679"/>
    </source>
</evidence>
<dbReference type="eggNOG" id="KOG1709">
    <property type="taxonomic scope" value="Eukaryota"/>
</dbReference>
<dbReference type="Gene3D" id="1.25.40.20">
    <property type="entry name" value="Ankyrin repeat-containing domain"/>
    <property type="match status" value="1"/>
</dbReference>
<evidence type="ECO:0000256" key="6">
    <source>
        <dbReference type="ARBA" id="ARBA00022490"/>
    </source>
</evidence>
<reference evidence="16" key="4">
    <citation type="journal article" date="2015" name="G3 (Bethesda)">
        <title>Genome sequences of three phytopathogenic species of the Magnaporthaceae family of fungi.</title>
        <authorList>
            <person name="Okagaki L.H."/>
            <person name="Nunes C.C."/>
            <person name="Sailsbery J."/>
            <person name="Clay B."/>
            <person name="Brown D."/>
            <person name="John T."/>
            <person name="Oh Y."/>
            <person name="Young N."/>
            <person name="Fitzgerald M."/>
            <person name="Haas B.J."/>
            <person name="Zeng Q."/>
            <person name="Young S."/>
            <person name="Adiconis X."/>
            <person name="Fan L."/>
            <person name="Levin J.Z."/>
            <person name="Mitchell T.K."/>
            <person name="Okubara P.A."/>
            <person name="Farman M.L."/>
            <person name="Kohn L.M."/>
            <person name="Birren B."/>
            <person name="Ma L.-J."/>
            <person name="Dean R.A."/>
        </authorList>
    </citation>
    <scope>NUCLEOTIDE SEQUENCE</scope>
    <source>
        <strain evidence="16">R3-111a-1</strain>
    </source>
</reference>
<comment type="subunit">
    <text evidence="4">Monomer.</text>
</comment>
<feature type="compositionally biased region" description="Low complexity" evidence="13">
    <location>
        <begin position="211"/>
        <end position="225"/>
    </location>
</feature>
<dbReference type="GO" id="GO:0032259">
    <property type="term" value="P:methylation"/>
    <property type="evidence" value="ECO:0007669"/>
    <property type="project" value="UniProtKB-KW"/>
</dbReference>
<dbReference type="AlphaFoldDB" id="J3NVN1"/>
<evidence type="ECO:0000256" key="3">
    <source>
        <dbReference type="ARBA" id="ARBA00004496"/>
    </source>
</evidence>
<evidence type="ECO:0000256" key="12">
    <source>
        <dbReference type="ARBA" id="ARBA00031724"/>
    </source>
</evidence>
<evidence type="ECO:0000256" key="2">
    <source>
        <dbReference type="ARBA" id="ARBA00004123"/>
    </source>
</evidence>
<feature type="compositionally biased region" description="Low complexity" evidence="13">
    <location>
        <begin position="1"/>
        <end position="23"/>
    </location>
</feature>
<keyword evidence="6" id="KW-0963">Cytoplasm</keyword>
<dbReference type="RefSeq" id="XP_009221409.1">
    <property type="nucleotide sequence ID" value="XM_009223145.1"/>
</dbReference>
<organism evidence="15">
    <name type="scientific">Gaeumannomyces tritici (strain R3-111a-1)</name>
    <name type="common">Wheat and barley take-all root rot fungus</name>
    <name type="synonym">Gaeumannomyces graminis var. tritici</name>
    <dbReference type="NCBI Taxonomy" id="644352"/>
    <lineage>
        <taxon>Eukaryota</taxon>
        <taxon>Fungi</taxon>
        <taxon>Dikarya</taxon>
        <taxon>Ascomycota</taxon>
        <taxon>Pezizomycotina</taxon>
        <taxon>Sordariomycetes</taxon>
        <taxon>Sordariomycetidae</taxon>
        <taxon>Magnaporthales</taxon>
        <taxon>Magnaporthaceae</taxon>
        <taxon>Gaeumannomyces</taxon>
    </lineage>
</organism>
<dbReference type="PANTHER" id="PTHR32379">
    <property type="entry name" value="GUANIDINOACETATE N-METHYLTRANSFERASE"/>
    <property type="match status" value="1"/>
</dbReference>
<dbReference type="EMBL" id="GL385397">
    <property type="protein sequence ID" value="EJT75409.1"/>
    <property type="molecule type" value="Genomic_DNA"/>
</dbReference>
<dbReference type="GeneID" id="20345802"/>
<gene>
    <name evidence="16" type="primary">20345802</name>
    <name evidence="15" type="ORF">GGTG_05344</name>
</gene>
<dbReference type="HOGENOM" id="CLU_033831_0_1_1"/>
<keyword evidence="7 15" id="KW-0489">Methyltransferase</keyword>
<reference evidence="17" key="1">
    <citation type="submission" date="2010-07" db="EMBL/GenBank/DDBJ databases">
        <title>The genome sequence of Gaeumannomyces graminis var. tritici strain R3-111a-1.</title>
        <authorList>
            <consortium name="The Broad Institute Genome Sequencing Platform"/>
            <person name="Ma L.-J."/>
            <person name="Dead R."/>
            <person name="Young S."/>
            <person name="Zeng Q."/>
            <person name="Koehrsen M."/>
            <person name="Alvarado L."/>
            <person name="Berlin A."/>
            <person name="Chapman S.B."/>
            <person name="Chen Z."/>
            <person name="Freedman E."/>
            <person name="Gellesch M."/>
            <person name="Goldberg J."/>
            <person name="Griggs A."/>
            <person name="Gujja S."/>
            <person name="Heilman E.R."/>
            <person name="Heiman D."/>
            <person name="Hepburn T."/>
            <person name="Howarth C."/>
            <person name="Jen D."/>
            <person name="Larson L."/>
            <person name="Mehta T."/>
            <person name="Neiman D."/>
            <person name="Pearson M."/>
            <person name="Roberts A."/>
            <person name="Saif S."/>
            <person name="Shea T."/>
            <person name="Shenoy N."/>
            <person name="Sisk P."/>
            <person name="Stolte C."/>
            <person name="Sykes S."/>
            <person name="Walk T."/>
            <person name="White J."/>
            <person name="Yandava C."/>
            <person name="Haas B."/>
            <person name="Nusbaum C."/>
            <person name="Birren B."/>
        </authorList>
    </citation>
    <scope>NUCLEOTIDE SEQUENCE [LARGE SCALE GENOMIC DNA]</scope>
    <source>
        <strain evidence="17">R3-111a-1</strain>
    </source>
</reference>
<feature type="region of interest" description="Disordered" evidence="13">
    <location>
        <begin position="72"/>
        <end position="91"/>
    </location>
</feature>
<comment type="subcellular location">
    <subcellularLocation>
        <location evidence="3">Cytoplasm</location>
    </subcellularLocation>
    <subcellularLocation>
        <location evidence="2">Nucleus</location>
    </subcellularLocation>
</comment>
<evidence type="ECO:0000256" key="1">
    <source>
        <dbReference type="ARBA" id="ARBA00002207"/>
    </source>
</evidence>
<dbReference type="PROSITE" id="PS51559">
    <property type="entry name" value="SAM_RMT2"/>
    <property type="match status" value="1"/>
</dbReference>
<feature type="domain" description="RMT2" evidence="14">
    <location>
        <begin position="232"/>
        <end position="478"/>
    </location>
</feature>
<reference evidence="15" key="2">
    <citation type="submission" date="2010-07" db="EMBL/GenBank/DDBJ databases">
        <authorList>
            <consortium name="The Broad Institute Genome Sequencing Platform"/>
            <consortium name="Broad Institute Genome Sequencing Center for Infectious Disease"/>
            <person name="Ma L.-J."/>
            <person name="Dead R."/>
            <person name="Young S."/>
            <person name="Zeng Q."/>
            <person name="Koehrsen M."/>
            <person name="Alvarado L."/>
            <person name="Berlin A."/>
            <person name="Chapman S.B."/>
            <person name="Chen Z."/>
            <person name="Freedman E."/>
            <person name="Gellesch M."/>
            <person name="Goldberg J."/>
            <person name="Griggs A."/>
            <person name="Gujja S."/>
            <person name="Heilman E.R."/>
            <person name="Heiman D."/>
            <person name="Hepburn T."/>
            <person name="Howarth C."/>
            <person name="Jen D."/>
            <person name="Larson L."/>
            <person name="Mehta T."/>
            <person name="Neiman D."/>
            <person name="Pearson M."/>
            <person name="Roberts A."/>
            <person name="Saif S."/>
            <person name="Shea T."/>
            <person name="Shenoy N."/>
            <person name="Sisk P."/>
            <person name="Stolte C."/>
            <person name="Sykes S."/>
            <person name="Walk T."/>
            <person name="White J."/>
            <person name="Yandava C."/>
            <person name="Haas B."/>
            <person name="Nusbaum C."/>
            <person name="Birren B."/>
        </authorList>
    </citation>
    <scope>NUCLEOTIDE SEQUENCE</scope>
    <source>
        <strain evidence="15">R3-111a-1</strain>
    </source>
</reference>
<dbReference type="STRING" id="644352.J3NVN1"/>
<feature type="compositionally biased region" description="Basic and acidic residues" evidence="13">
    <location>
        <begin position="81"/>
        <end position="91"/>
    </location>
</feature>